<feature type="region of interest" description="Disordered" evidence="8">
    <location>
        <begin position="343"/>
        <end position="382"/>
    </location>
</feature>
<dbReference type="InterPro" id="IPR051664">
    <property type="entry name" value="MYND-type_zinc_finger"/>
</dbReference>
<feature type="compositionally biased region" description="Basic residues" evidence="8">
    <location>
        <begin position="749"/>
        <end position="762"/>
    </location>
</feature>
<dbReference type="EMBL" id="BQKY01000016">
    <property type="protein sequence ID" value="GJN94170.1"/>
    <property type="molecule type" value="Genomic_DNA"/>
</dbReference>
<feature type="compositionally biased region" description="Low complexity" evidence="8">
    <location>
        <begin position="260"/>
        <end position="274"/>
    </location>
</feature>
<keyword evidence="3" id="KW-0963">Cytoplasm</keyword>
<feature type="compositionally biased region" description="Basic residues" evidence="8">
    <location>
        <begin position="450"/>
        <end position="459"/>
    </location>
</feature>
<dbReference type="PANTHER" id="PTHR47442:SF1">
    <property type="entry name" value="MYND-TYPE ZINC FINGER PROTEIN MUB1"/>
    <property type="match status" value="1"/>
</dbReference>
<dbReference type="AlphaFoldDB" id="A0AAV5GXH9"/>
<feature type="compositionally biased region" description="Acidic residues" evidence="8">
    <location>
        <begin position="766"/>
        <end position="776"/>
    </location>
</feature>
<dbReference type="Proteomes" id="UP001342314">
    <property type="component" value="Unassembled WGS sequence"/>
</dbReference>
<evidence type="ECO:0000256" key="4">
    <source>
        <dbReference type="ARBA" id="ARBA00022723"/>
    </source>
</evidence>
<reference evidence="10 11" key="1">
    <citation type="submission" date="2021-12" db="EMBL/GenBank/DDBJ databases">
        <title>High titer production of polyol ester of fatty acids by Rhodotorula paludigena BS15 towards product separation-free biomass refinery.</title>
        <authorList>
            <person name="Mano J."/>
            <person name="Ono H."/>
            <person name="Tanaka T."/>
            <person name="Naito K."/>
            <person name="Sushida H."/>
            <person name="Ike M."/>
            <person name="Tokuyasu K."/>
            <person name="Kitaoka M."/>
        </authorList>
    </citation>
    <scope>NUCLEOTIDE SEQUENCE [LARGE SCALE GENOMIC DNA]</scope>
    <source>
        <strain evidence="10 11">BS15</strain>
    </source>
</reference>
<feature type="region of interest" description="Disordered" evidence="8">
    <location>
        <begin position="739"/>
        <end position="776"/>
    </location>
</feature>
<comment type="caution">
    <text evidence="10">The sequence shown here is derived from an EMBL/GenBank/DDBJ whole genome shotgun (WGS) entry which is preliminary data.</text>
</comment>
<feature type="region of interest" description="Disordered" evidence="8">
    <location>
        <begin position="803"/>
        <end position="827"/>
    </location>
</feature>
<evidence type="ECO:0000256" key="7">
    <source>
        <dbReference type="PROSITE-ProRule" id="PRU00134"/>
    </source>
</evidence>
<evidence type="ECO:0000259" key="9">
    <source>
        <dbReference type="PROSITE" id="PS50865"/>
    </source>
</evidence>
<evidence type="ECO:0000256" key="1">
    <source>
        <dbReference type="ARBA" id="ARBA00004496"/>
    </source>
</evidence>
<feature type="region of interest" description="Disordered" evidence="8">
    <location>
        <begin position="419"/>
        <end position="465"/>
    </location>
</feature>
<evidence type="ECO:0000313" key="11">
    <source>
        <dbReference type="Proteomes" id="UP001342314"/>
    </source>
</evidence>
<proteinExistence type="inferred from homology"/>
<feature type="compositionally biased region" description="Basic residues" evidence="8">
    <location>
        <begin position="658"/>
        <end position="679"/>
    </location>
</feature>
<feature type="compositionally biased region" description="Low complexity" evidence="8">
    <location>
        <begin position="685"/>
        <end position="708"/>
    </location>
</feature>
<evidence type="ECO:0000256" key="3">
    <source>
        <dbReference type="ARBA" id="ARBA00022490"/>
    </source>
</evidence>
<dbReference type="GO" id="GO:0006511">
    <property type="term" value="P:ubiquitin-dependent protein catabolic process"/>
    <property type="evidence" value="ECO:0007669"/>
    <property type="project" value="TreeGrafter"/>
</dbReference>
<evidence type="ECO:0000256" key="5">
    <source>
        <dbReference type="ARBA" id="ARBA00022771"/>
    </source>
</evidence>
<dbReference type="PANTHER" id="PTHR47442">
    <property type="entry name" value="MYND-TYPE ZINC FINGER PROTEIN MUB1"/>
    <property type="match status" value="1"/>
</dbReference>
<dbReference type="InterPro" id="IPR002893">
    <property type="entry name" value="Znf_MYND"/>
</dbReference>
<keyword evidence="6" id="KW-0862">Zinc</keyword>
<sequence>MRESTFAFPALGRACICVSSGIYDRRALDAPAASLPLINSLTHLTYLTATSPRVRDIISHDGGLERLVRILQQCARGLPSLALPTSLADVKGKGKARAPQPRVPRKSPFKAFAEYDLLPTYEDLRELQDSDVDGALLRRSAAEAGTSAAEGYSYMIPPSLFLPTPSTAKHVHYTYSLAFQCIVNIGVRGSEAIRTRVVEAGALDVVTFVLERYLQDVERQRVRNVLEWRKAEEERLAQMKDDEEERVPALRAGTHLHRLAPPSTATSPASSAPVSPNPTAPAASPPSSLPHISVPPSAISRPLLTRLNVVAASSAASSATSLAVHPPSRVHTPDTVVSMDEASSLTGDENGSASGQEQEQEQDAEGDEVMVASSSSSNASSSLTPAASLVLGAAAAAAVAGDEGRKPMHDASGDIVMGEESARSAPPPPQQQQQPASRESSDAEVPPAQRRPHRPHASRPTRSAAVPAPALVAPQAAAAAARGDAALHFRDEDILLSLQLLAYLSKYPHVRSIFHAPSATLASSRSARAGHPSRRAVPPPTNVFSLVEAFTFRPPQDDPFTPRHPAEVQYWAGVIMRNACRKDEAQGGIRQCANMRCGKWEVYAREFAKCRRCRRAKYCSKTCQSEAWNQGHRYWCHKVSSRREQSASHGEGEDGAHAHAHSRSHSHGHGHGHGHGHSHPRGDRAAALAGAASDNTASGSSAPASPTPNVATPTNETPLAGTASLHAAAVAAGHEGSYFPLVPPVPTPARRRSAAHSSRRRRRAEEEEDDDDEDDDLELRAAVAAGMDSTTPRAAQGALLHPQAHGHGRVGGGGVHTPPAPAPPAGGAAGLDGMGLFDLAGFVAAGGVVPGAVDGVPPGGVAIDEDQVAREMLAGGGNDDAFDDAVVRVEV</sequence>
<feature type="region of interest" description="Disordered" evidence="8">
    <location>
        <begin position="646"/>
        <end position="718"/>
    </location>
</feature>
<keyword evidence="11" id="KW-1185">Reference proteome</keyword>
<dbReference type="SUPFAM" id="SSF144232">
    <property type="entry name" value="HIT/MYND zinc finger-like"/>
    <property type="match status" value="1"/>
</dbReference>
<dbReference type="GO" id="GO:0007163">
    <property type="term" value="P:establishment or maintenance of cell polarity"/>
    <property type="evidence" value="ECO:0007669"/>
    <property type="project" value="TreeGrafter"/>
</dbReference>
<feature type="compositionally biased region" description="Low complexity" evidence="8">
    <location>
        <begin position="372"/>
        <end position="382"/>
    </location>
</feature>
<dbReference type="GO" id="GO:1990304">
    <property type="term" value="C:MUB1-RAD6-UBR2 ubiquitin ligase complex"/>
    <property type="evidence" value="ECO:0007669"/>
    <property type="project" value="TreeGrafter"/>
</dbReference>
<evidence type="ECO:0000313" key="10">
    <source>
        <dbReference type="EMBL" id="GJN94170.1"/>
    </source>
</evidence>
<dbReference type="Pfam" id="PF01753">
    <property type="entry name" value="zf-MYND"/>
    <property type="match status" value="1"/>
</dbReference>
<evidence type="ECO:0000256" key="6">
    <source>
        <dbReference type="ARBA" id="ARBA00022833"/>
    </source>
</evidence>
<dbReference type="Gene3D" id="6.10.140.2220">
    <property type="match status" value="1"/>
</dbReference>
<comment type="similarity">
    <text evidence="2">Belongs to the MUB1/samB family.</text>
</comment>
<keyword evidence="5 7" id="KW-0863">Zinc-finger</keyword>
<comment type="subcellular location">
    <subcellularLocation>
        <location evidence="1">Cytoplasm</location>
    </subcellularLocation>
</comment>
<feature type="region of interest" description="Disordered" evidence="8">
    <location>
        <begin position="253"/>
        <end position="290"/>
    </location>
</feature>
<organism evidence="10 11">
    <name type="scientific">Rhodotorula paludigena</name>
    <dbReference type="NCBI Taxonomy" id="86838"/>
    <lineage>
        <taxon>Eukaryota</taxon>
        <taxon>Fungi</taxon>
        <taxon>Dikarya</taxon>
        <taxon>Basidiomycota</taxon>
        <taxon>Pucciniomycotina</taxon>
        <taxon>Microbotryomycetes</taxon>
        <taxon>Sporidiobolales</taxon>
        <taxon>Sporidiobolaceae</taxon>
        <taxon>Rhodotorula</taxon>
    </lineage>
</organism>
<accession>A0AAV5GXH9</accession>
<feature type="domain" description="MYND-type" evidence="9">
    <location>
        <begin position="594"/>
        <end position="636"/>
    </location>
</feature>
<gene>
    <name evidence="10" type="ORF">Rhopal_007244-T1</name>
</gene>
<dbReference type="GO" id="GO:0005737">
    <property type="term" value="C:cytoplasm"/>
    <property type="evidence" value="ECO:0007669"/>
    <property type="project" value="UniProtKB-SubCell"/>
</dbReference>
<name>A0AAV5GXH9_9BASI</name>
<keyword evidence="4" id="KW-0479">Metal-binding</keyword>
<feature type="compositionally biased region" description="Pro residues" evidence="8">
    <location>
        <begin position="275"/>
        <end position="288"/>
    </location>
</feature>
<feature type="compositionally biased region" description="Basic and acidic residues" evidence="8">
    <location>
        <begin position="646"/>
        <end position="657"/>
    </location>
</feature>
<feature type="compositionally biased region" description="Acidic residues" evidence="8">
    <location>
        <begin position="358"/>
        <end position="368"/>
    </location>
</feature>
<evidence type="ECO:0000256" key="2">
    <source>
        <dbReference type="ARBA" id="ARBA00010655"/>
    </source>
</evidence>
<protein>
    <recommendedName>
        <fullName evidence="9">MYND-type domain-containing protein</fullName>
    </recommendedName>
</protein>
<dbReference type="GO" id="GO:0008270">
    <property type="term" value="F:zinc ion binding"/>
    <property type="evidence" value="ECO:0007669"/>
    <property type="project" value="UniProtKB-KW"/>
</dbReference>
<dbReference type="PROSITE" id="PS50865">
    <property type="entry name" value="ZF_MYND_2"/>
    <property type="match status" value="1"/>
</dbReference>
<evidence type="ECO:0000256" key="8">
    <source>
        <dbReference type="SAM" id="MobiDB-lite"/>
    </source>
</evidence>